<evidence type="ECO:0000313" key="4">
    <source>
        <dbReference type="EMBL" id="PZP35826.1"/>
    </source>
</evidence>
<name>A0A2W5FRZ6_9BURK</name>
<organism evidence="4 5">
    <name type="scientific">Roseateles depolymerans</name>
    <dbReference type="NCBI Taxonomy" id="76731"/>
    <lineage>
        <taxon>Bacteria</taxon>
        <taxon>Pseudomonadati</taxon>
        <taxon>Pseudomonadota</taxon>
        <taxon>Betaproteobacteria</taxon>
        <taxon>Burkholderiales</taxon>
        <taxon>Sphaerotilaceae</taxon>
        <taxon>Roseateles</taxon>
    </lineage>
</organism>
<feature type="compositionally biased region" description="Basic and acidic residues" evidence="1">
    <location>
        <begin position="269"/>
        <end position="280"/>
    </location>
</feature>
<evidence type="ECO:0000313" key="5">
    <source>
        <dbReference type="Proteomes" id="UP000249633"/>
    </source>
</evidence>
<gene>
    <name evidence="4" type="ORF">DI603_03405</name>
</gene>
<evidence type="ECO:0000256" key="3">
    <source>
        <dbReference type="SAM" id="SignalP"/>
    </source>
</evidence>
<dbReference type="InterPro" id="IPR011990">
    <property type="entry name" value="TPR-like_helical_dom_sf"/>
</dbReference>
<reference evidence="4 5" key="1">
    <citation type="submission" date="2017-08" db="EMBL/GenBank/DDBJ databases">
        <title>Infants hospitalized years apart are colonized by the same room-sourced microbial strains.</title>
        <authorList>
            <person name="Brooks B."/>
            <person name="Olm M.R."/>
            <person name="Firek B.A."/>
            <person name="Baker R."/>
            <person name="Thomas B.C."/>
            <person name="Morowitz M.J."/>
            <person name="Banfield J.F."/>
        </authorList>
    </citation>
    <scope>NUCLEOTIDE SEQUENCE [LARGE SCALE GENOMIC DNA]</scope>
    <source>
        <strain evidence="4">S2_012_000_R2_81</strain>
    </source>
</reference>
<protein>
    <submittedName>
        <fullName evidence="4">Uncharacterized protein</fullName>
    </submittedName>
</protein>
<comment type="caution">
    <text evidence="4">The sequence shown here is derived from an EMBL/GenBank/DDBJ whole genome shotgun (WGS) entry which is preliminary data.</text>
</comment>
<dbReference type="AlphaFoldDB" id="A0A2W5FRZ6"/>
<feature type="signal peptide" evidence="3">
    <location>
        <begin position="1"/>
        <end position="17"/>
    </location>
</feature>
<dbReference type="SUPFAM" id="SSF48452">
    <property type="entry name" value="TPR-like"/>
    <property type="match status" value="1"/>
</dbReference>
<feature type="region of interest" description="Disordered" evidence="1">
    <location>
        <begin position="236"/>
        <end position="305"/>
    </location>
</feature>
<dbReference type="EMBL" id="QFOD01000002">
    <property type="protein sequence ID" value="PZP35826.1"/>
    <property type="molecule type" value="Genomic_DNA"/>
</dbReference>
<evidence type="ECO:0000256" key="2">
    <source>
        <dbReference type="SAM" id="Phobius"/>
    </source>
</evidence>
<evidence type="ECO:0000256" key="1">
    <source>
        <dbReference type="SAM" id="MobiDB-lite"/>
    </source>
</evidence>
<dbReference type="Gene3D" id="1.25.40.10">
    <property type="entry name" value="Tetratricopeptide repeat domain"/>
    <property type="match status" value="1"/>
</dbReference>
<accession>A0A2W5FRZ6</accession>
<feature type="chain" id="PRO_5016182105" evidence="3">
    <location>
        <begin position="18"/>
        <end position="305"/>
    </location>
</feature>
<dbReference type="Proteomes" id="UP000249633">
    <property type="component" value="Unassembled WGS sequence"/>
</dbReference>
<keyword evidence="2" id="KW-0472">Membrane</keyword>
<keyword evidence="2" id="KW-1133">Transmembrane helix</keyword>
<dbReference type="Pfam" id="PF13432">
    <property type="entry name" value="TPR_16"/>
    <property type="match status" value="1"/>
</dbReference>
<keyword evidence="3" id="KW-0732">Signal</keyword>
<keyword evidence="2" id="KW-0812">Transmembrane</keyword>
<feature type="transmembrane region" description="Helical" evidence="2">
    <location>
        <begin position="141"/>
        <end position="160"/>
    </location>
</feature>
<proteinExistence type="predicted"/>
<feature type="compositionally biased region" description="Basic and acidic residues" evidence="1">
    <location>
        <begin position="236"/>
        <end position="247"/>
    </location>
</feature>
<feature type="compositionally biased region" description="Gly residues" evidence="1">
    <location>
        <begin position="290"/>
        <end position="305"/>
    </location>
</feature>
<sequence>MPGLAVLAALFMSVAQALPSVDEVQAATRRGDYPAAEQMMREVIAAKPGSAKGHYVLAEILAHQRQFTEALEQARKARSLDPAIKFTDPARFEAFEQLLEREHRAQSASAQSSLGSGGAVAPPVQRQVQPAAPVQQASGGVPVWVVLGGAVVFILVAAAWMRRRAGEAQTVVYPAPAAAPVPAYGGGYASAPVGGAYGYGPAAPAPSGPGLMGVGLAAAGGVAAGMLAEKLLHEGHEGGVRDDRSAARDGGSSAGGLIPGSFADTPDDPAARELTSRDIDFGNGSSWDDGGSGGDIGGGGGSDDW</sequence>